<dbReference type="EMBL" id="JAAKFY010000022">
    <property type="protein sequence ID" value="KAF3837962.1"/>
    <property type="molecule type" value="Genomic_DNA"/>
</dbReference>
<evidence type="ECO:0000256" key="4">
    <source>
        <dbReference type="SAM" id="SignalP"/>
    </source>
</evidence>
<dbReference type="Gene3D" id="3.80.10.10">
    <property type="entry name" value="Ribonuclease Inhibitor"/>
    <property type="match status" value="1"/>
</dbReference>
<dbReference type="SMART" id="SM00369">
    <property type="entry name" value="LRR_TYP"/>
    <property type="match status" value="3"/>
</dbReference>
<dbReference type="Pfam" id="PF13855">
    <property type="entry name" value="LRR_8"/>
    <property type="match status" value="2"/>
</dbReference>
<protein>
    <recommendedName>
        <fullName evidence="5">LRRNT domain-containing protein</fullName>
    </recommendedName>
</protein>
<gene>
    <name evidence="6" type="ORF">F7725_009730</name>
</gene>
<dbReference type="InterPro" id="IPR003591">
    <property type="entry name" value="Leu-rich_rpt_typical-subtyp"/>
</dbReference>
<keyword evidence="1" id="KW-0433">Leucine-rich repeat</keyword>
<organism evidence="6 7">
    <name type="scientific">Dissostichus mawsoni</name>
    <name type="common">Antarctic cod</name>
    <dbReference type="NCBI Taxonomy" id="36200"/>
    <lineage>
        <taxon>Eukaryota</taxon>
        <taxon>Metazoa</taxon>
        <taxon>Chordata</taxon>
        <taxon>Craniata</taxon>
        <taxon>Vertebrata</taxon>
        <taxon>Euteleostomi</taxon>
        <taxon>Actinopterygii</taxon>
        <taxon>Neopterygii</taxon>
        <taxon>Teleostei</taxon>
        <taxon>Neoteleostei</taxon>
        <taxon>Acanthomorphata</taxon>
        <taxon>Eupercaria</taxon>
        <taxon>Perciformes</taxon>
        <taxon>Notothenioidei</taxon>
        <taxon>Nototheniidae</taxon>
        <taxon>Dissostichus</taxon>
    </lineage>
</organism>
<dbReference type="InterPro" id="IPR001611">
    <property type="entry name" value="Leu-rich_rpt"/>
</dbReference>
<dbReference type="AlphaFoldDB" id="A0A7J5XLJ9"/>
<feature type="domain" description="LRRNT" evidence="5">
    <location>
        <begin position="59"/>
        <end position="92"/>
    </location>
</feature>
<dbReference type="InterPro" id="IPR000372">
    <property type="entry name" value="LRRNT"/>
</dbReference>
<dbReference type="GO" id="GO:0005886">
    <property type="term" value="C:plasma membrane"/>
    <property type="evidence" value="ECO:0007669"/>
    <property type="project" value="TreeGrafter"/>
</dbReference>
<evidence type="ECO:0000259" key="5">
    <source>
        <dbReference type="SMART" id="SM00013"/>
    </source>
</evidence>
<evidence type="ECO:0000256" key="2">
    <source>
        <dbReference type="ARBA" id="ARBA00022729"/>
    </source>
</evidence>
<comment type="caution">
    <text evidence="6">The sequence shown here is derived from an EMBL/GenBank/DDBJ whole genome shotgun (WGS) entry which is preliminary data.</text>
</comment>
<feature type="chain" id="PRO_5029652726" description="LRRNT domain-containing protein" evidence="4">
    <location>
        <begin position="24"/>
        <end position="201"/>
    </location>
</feature>
<dbReference type="SUPFAM" id="SSF52058">
    <property type="entry name" value="L domain-like"/>
    <property type="match status" value="1"/>
</dbReference>
<keyword evidence="7" id="KW-1185">Reference proteome</keyword>
<dbReference type="SMART" id="SM00013">
    <property type="entry name" value="LRRNT"/>
    <property type="match status" value="1"/>
</dbReference>
<dbReference type="OrthoDB" id="10062932at2759"/>
<name>A0A7J5XLJ9_DISMA</name>
<feature type="signal peptide" evidence="4">
    <location>
        <begin position="1"/>
        <end position="23"/>
    </location>
</feature>
<accession>A0A7J5XLJ9</accession>
<reference evidence="6 7" key="1">
    <citation type="submission" date="2020-03" db="EMBL/GenBank/DDBJ databases">
        <title>Dissostichus mawsoni Genome sequencing and assembly.</title>
        <authorList>
            <person name="Park H."/>
        </authorList>
    </citation>
    <scope>NUCLEOTIDE SEQUENCE [LARGE SCALE GENOMIC DNA]</scope>
    <source>
        <strain evidence="6">DM0001</strain>
        <tissue evidence="6">Muscle</tissue>
    </source>
</reference>
<keyword evidence="3" id="KW-0677">Repeat</keyword>
<evidence type="ECO:0000256" key="1">
    <source>
        <dbReference type="ARBA" id="ARBA00022614"/>
    </source>
</evidence>
<dbReference type="PANTHER" id="PTHR24369">
    <property type="entry name" value="ANTIGEN BSP, PUTATIVE-RELATED"/>
    <property type="match status" value="1"/>
</dbReference>
<dbReference type="InterPro" id="IPR032675">
    <property type="entry name" value="LRR_dom_sf"/>
</dbReference>
<dbReference type="PANTHER" id="PTHR24369:SF163">
    <property type="entry name" value="MATRIX-REMODELING-ASSOCIATED PROTEIN 5"/>
    <property type="match status" value="1"/>
</dbReference>
<evidence type="ECO:0000256" key="3">
    <source>
        <dbReference type="ARBA" id="ARBA00022737"/>
    </source>
</evidence>
<proteinExistence type="predicted"/>
<dbReference type="InterPro" id="IPR050541">
    <property type="entry name" value="LRR_TM_domain-containing"/>
</dbReference>
<keyword evidence="2 4" id="KW-0732">Signal</keyword>
<sequence length="201" mass="22986">MYERSLVLFIFLHPFHTLHPVMAQWGCTNIFCRAAAAWLPLLFSSLLWQTISPIHANPPCPRSCSCPGVKEVHCTFRHLTTIPETFPRDTERLNLGYNSLTEVEGSEFRSLRQLEMLMLHGNDISTLQQANIREPRLFEGLVSLIRLHLDHNLIDFIEPYSFSGLTSLKLLQLEGNLLKEIHPQTFITVSILGSFWTSGLK</sequence>
<evidence type="ECO:0000313" key="7">
    <source>
        <dbReference type="Proteomes" id="UP000518266"/>
    </source>
</evidence>
<dbReference type="Proteomes" id="UP000518266">
    <property type="component" value="Unassembled WGS sequence"/>
</dbReference>
<evidence type="ECO:0000313" key="6">
    <source>
        <dbReference type="EMBL" id="KAF3837962.1"/>
    </source>
</evidence>